<reference evidence="1 2" key="1">
    <citation type="submission" date="2018-10" db="EMBL/GenBank/DDBJ databases">
        <title>Genome assembly for a Yunnan-Guizhou Plateau 3E fish, Anabarilius grahami (Regan), and its evolutionary and genetic applications.</title>
        <authorList>
            <person name="Jiang W."/>
        </authorList>
    </citation>
    <scope>NUCLEOTIDE SEQUENCE [LARGE SCALE GENOMIC DNA]</scope>
    <source>
        <strain evidence="1">AG-KIZ</strain>
        <tissue evidence="1">Muscle</tissue>
    </source>
</reference>
<evidence type="ECO:0000313" key="2">
    <source>
        <dbReference type="Proteomes" id="UP000281406"/>
    </source>
</evidence>
<evidence type="ECO:0000313" key="1">
    <source>
        <dbReference type="EMBL" id="ROL53909.1"/>
    </source>
</evidence>
<organism evidence="1 2">
    <name type="scientific">Anabarilius grahami</name>
    <name type="common">Kanglang fish</name>
    <name type="synonym">Barilius grahami</name>
    <dbReference type="NCBI Taxonomy" id="495550"/>
    <lineage>
        <taxon>Eukaryota</taxon>
        <taxon>Metazoa</taxon>
        <taxon>Chordata</taxon>
        <taxon>Craniata</taxon>
        <taxon>Vertebrata</taxon>
        <taxon>Euteleostomi</taxon>
        <taxon>Actinopterygii</taxon>
        <taxon>Neopterygii</taxon>
        <taxon>Teleostei</taxon>
        <taxon>Ostariophysi</taxon>
        <taxon>Cypriniformes</taxon>
        <taxon>Xenocyprididae</taxon>
        <taxon>Xenocypridinae</taxon>
        <taxon>Xenocypridinae incertae sedis</taxon>
        <taxon>Anabarilius</taxon>
    </lineage>
</organism>
<accession>A0A3N0Z609</accession>
<dbReference type="Proteomes" id="UP000281406">
    <property type="component" value="Unassembled WGS sequence"/>
</dbReference>
<name>A0A3N0Z609_ANAGA</name>
<comment type="caution">
    <text evidence="1">The sequence shown here is derived from an EMBL/GenBank/DDBJ whole genome shotgun (WGS) entry which is preliminary data.</text>
</comment>
<keyword evidence="2" id="KW-1185">Reference proteome</keyword>
<dbReference type="AlphaFoldDB" id="A0A3N0Z609"/>
<protein>
    <submittedName>
        <fullName evidence="1">Uncharacterized protein</fullName>
    </submittedName>
</protein>
<sequence length="181" mass="19083">MLREQLRLALFTGEDCSQAVPRPDGQAKPNSATQITQKLASHCSSSTSSQPPITTDRRAGLATGVQRQTAAVCLSCSQSAPLHPLPPSGSDSLPCRCGFSQAADSREREREKEGGHSTEGVSLPSWIINHGTDLESAPLMTGLPCSTVHSGPLCSGARRSATECTLAPDQVSTPYEKVWPG</sequence>
<dbReference type="EMBL" id="RJVU01007682">
    <property type="protein sequence ID" value="ROL53909.1"/>
    <property type="molecule type" value="Genomic_DNA"/>
</dbReference>
<proteinExistence type="predicted"/>
<gene>
    <name evidence="1" type="ORF">DPX16_19595</name>
</gene>